<dbReference type="Gene3D" id="2.60.120.430">
    <property type="entry name" value="Galactose-binding lectin"/>
    <property type="match status" value="1"/>
</dbReference>
<evidence type="ECO:0000256" key="4">
    <source>
        <dbReference type="ARBA" id="ARBA00022729"/>
    </source>
</evidence>
<feature type="region of interest" description="Disordered" evidence="10">
    <location>
        <begin position="210"/>
        <end position="252"/>
    </location>
</feature>
<comment type="subcellular location">
    <subcellularLocation>
        <location evidence="1">Endoplasmic reticulum membrane</location>
        <topology evidence="1">Single-pass type I membrane protein</topology>
    </subcellularLocation>
</comment>
<evidence type="ECO:0000256" key="3">
    <source>
        <dbReference type="ARBA" id="ARBA00022692"/>
    </source>
</evidence>
<evidence type="ECO:0000256" key="5">
    <source>
        <dbReference type="ARBA" id="ARBA00022824"/>
    </source>
</evidence>
<dbReference type="GO" id="GO:0005789">
    <property type="term" value="C:endoplasmic reticulum membrane"/>
    <property type="evidence" value="ECO:0007669"/>
    <property type="project" value="UniProtKB-SubCell"/>
</dbReference>
<dbReference type="EMBL" id="CASHTH010000239">
    <property type="protein sequence ID" value="CAI7995180.1"/>
    <property type="molecule type" value="Genomic_DNA"/>
</dbReference>
<keyword evidence="5" id="KW-0256">Endoplasmic reticulum</keyword>
<evidence type="ECO:0000256" key="1">
    <source>
        <dbReference type="ARBA" id="ARBA00004115"/>
    </source>
</evidence>
<dbReference type="Proteomes" id="UP001174909">
    <property type="component" value="Unassembled WGS sequence"/>
</dbReference>
<dbReference type="AlphaFoldDB" id="A0AA35QXJ0"/>
<evidence type="ECO:0000313" key="13">
    <source>
        <dbReference type="EMBL" id="CAI7995180.1"/>
    </source>
</evidence>
<dbReference type="PANTHER" id="PTHR13460">
    <property type="match status" value="1"/>
</dbReference>
<evidence type="ECO:0000313" key="14">
    <source>
        <dbReference type="Proteomes" id="UP001174909"/>
    </source>
</evidence>
<gene>
    <name evidence="13" type="ORF">GBAR_LOCUS1646</name>
</gene>
<feature type="domain" description="Malectin" evidence="12">
    <location>
        <begin position="40"/>
        <end position="197"/>
    </location>
</feature>
<evidence type="ECO:0000256" key="8">
    <source>
        <dbReference type="ARBA" id="ARBA00023180"/>
    </source>
</evidence>
<keyword evidence="8" id="KW-0325">Glycoprotein</keyword>
<keyword evidence="9" id="KW-0119">Carbohydrate metabolism</keyword>
<comment type="caution">
    <text evidence="13">The sequence shown here is derived from an EMBL/GenBank/DDBJ whole genome shotgun (WGS) entry which is preliminary data.</text>
</comment>
<protein>
    <submittedName>
        <fullName evidence="13">Malectin</fullName>
    </submittedName>
</protein>
<feature type="transmembrane region" description="Helical" evidence="11">
    <location>
        <begin position="263"/>
        <end position="282"/>
    </location>
</feature>
<keyword evidence="4" id="KW-0732">Signal</keyword>
<evidence type="ECO:0000256" key="7">
    <source>
        <dbReference type="ARBA" id="ARBA00023136"/>
    </source>
</evidence>
<evidence type="ECO:0000259" key="12">
    <source>
        <dbReference type="Pfam" id="PF11721"/>
    </source>
</evidence>
<evidence type="ECO:0000256" key="11">
    <source>
        <dbReference type="SAM" id="Phobius"/>
    </source>
</evidence>
<reference evidence="13" key="1">
    <citation type="submission" date="2023-03" db="EMBL/GenBank/DDBJ databases">
        <authorList>
            <person name="Steffen K."/>
            <person name="Cardenas P."/>
        </authorList>
    </citation>
    <scope>NUCLEOTIDE SEQUENCE</scope>
</reference>
<comment type="similarity">
    <text evidence="2">Belongs to the malectin family.</text>
</comment>
<evidence type="ECO:0000256" key="10">
    <source>
        <dbReference type="SAM" id="MobiDB-lite"/>
    </source>
</evidence>
<evidence type="ECO:0000256" key="9">
    <source>
        <dbReference type="ARBA" id="ARBA00023277"/>
    </source>
</evidence>
<name>A0AA35QXJ0_GEOBA</name>
<keyword evidence="3 11" id="KW-0812">Transmembrane</keyword>
<accession>A0AA35QXJ0</accession>
<keyword evidence="7 11" id="KW-0472">Membrane</keyword>
<dbReference type="PANTHER" id="PTHR13460:SF0">
    <property type="entry name" value="MALECTIN"/>
    <property type="match status" value="1"/>
</dbReference>
<proteinExistence type="inferred from homology"/>
<evidence type="ECO:0000256" key="2">
    <source>
        <dbReference type="ARBA" id="ARBA00009141"/>
    </source>
</evidence>
<feature type="compositionally biased region" description="Acidic residues" evidence="10">
    <location>
        <begin position="220"/>
        <end position="234"/>
    </location>
</feature>
<keyword evidence="6 11" id="KW-1133">Transmembrane helix</keyword>
<dbReference type="InterPro" id="IPR039155">
    <property type="entry name" value="MLEC"/>
</dbReference>
<dbReference type="Pfam" id="PF11721">
    <property type="entry name" value="Malectin"/>
    <property type="match status" value="1"/>
</dbReference>
<dbReference type="InterPro" id="IPR021720">
    <property type="entry name" value="Malectin_dom"/>
</dbReference>
<dbReference type="GO" id="GO:0030246">
    <property type="term" value="F:carbohydrate binding"/>
    <property type="evidence" value="ECO:0007669"/>
    <property type="project" value="InterPro"/>
</dbReference>
<evidence type="ECO:0000256" key="6">
    <source>
        <dbReference type="ARBA" id="ARBA00022989"/>
    </source>
</evidence>
<organism evidence="13 14">
    <name type="scientific">Geodia barretti</name>
    <name type="common">Barrett's horny sponge</name>
    <dbReference type="NCBI Taxonomy" id="519541"/>
    <lineage>
        <taxon>Eukaryota</taxon>
        <taxon>Metazoa</taxon>
        <taxon>Porifera</taxon>
        <taxon>Demospongiae</taxon>
        <taxon>Heteroscleromorpha</taxon>
        <taxon>Tetractinellida</taxon>
        <taxon>Astrophorina</taxon>
        <taxon>Geodiidae</taxon>
        <taxon>Geodia</taxon>
    </lineage>
</organism>
<keyword evidence="14" id="KW-1185">Reference proteome</keyword>
<sequence>MRTVFTANSTKENMEILYSLAISLTSLLLLVKSSTAHDLIFAVNCGGGKHTDRYGIKYSSDGNPTGIASSFGQSLIISRVHPDDMPLYQTERYHTSTFGYSTRVRGDGEYLVILKFAEVYFTGPGQKVFDVVLNGVPVIQDLDIFARVGKAVAHDEVVPFTVEGQQLSVRDATIDFDGTLSIQFAKGPADNPKVNAIVVLKGPFQQSDIPALPPPKLEQEDPGPLDQDQDQDTDEWNKPSTPNKFKKLSGPRTLNPYSSDESWFMPITVAIAVFLPILFCMCRIR</sequence>